<keyword evidence="2" id="KW-1185">Reference proteome</keyword>
<accession>A0A8K0R682</accession>
<dbReference type="OrthoDB" id="10379950at2759"/>
<reference evidence="1" key="1">
    <citation type="journal article" date="2021" name="Nat. Commun.">
        <title>Genetic determinants of endophytism in the Arabidopsis root mycobiome.</title>
        <authorList>
            <person name="Mesny F."/>
            <person name="Miyauchi S."/>
            <person name="Thiergart T."/>
            <person name="Pickel B."/>
            <person name="Atanasova L."/>
            <person name="Karlsson M."/>
            <person name="Huettel B."/>
            <person name="Barry K.W."/>
            <person name="Haridas S."/>
            <person name="Chen C."/>
            <person name="Bauer D."/>
            <person name="Andreopoulos W."/>
            <person name="Pangilinan J."/>
            <person name="LaButti K."/>
            <person name="Riley R."/>
            <person name="Lipzen A."/>
            <person name="Clum A."/>
            <person name="Drula E."/>
            <person name="Henrissat B."/>
            <person name="Kohler A."/>
            <person name="Grigoriev I.V."/>
            <person name="Martin F.M."/>
            <person name="Hacquard S."/>
        </authorList>
    </citation>
    <scope>NUCLEOTIDE SEQUENCE</scope>
    <source>
        <strain evidence="1">MPI-SDFR-AT-0120</strain>
    </source>
</reference>
<comment type="caution">
    <text evidence="1">The sequence shown here is derived from an EMBL/GenBank/DDBJ whole genome shotgun (WGS) entry which is preliminary data.</text>
</comment>
<proteinExistence type="predicted"/>
<gene>
    <name evidence="1" type="ORF">FB567DRAFT_603738</name>
</gene>
<evidence type="ECO:0000313" key="1">
    <source>
        <dbReference type="EMBL" id="KAH7086624.1"/>
    </source>
</evidence>
<dbReference type="Proteomes" id="UP000813461">
    <property type="component" value="Unassembled WGS sequence"/>
</dbReference>
<dbReference type="EMBL" id="JAGMVJ010000011">
    <property type="protein sequence ID" value="KAH7086624.1"/>
    <property type="molecule type" value="Genomic_DNA"/>
</dbReference>
<evidence type="ECO:0000313" key="2">
    <source>
        <dbReference type="Proteomes" id="UP000813461"/>
    </source>
</evidence>
<dbReference type="AlphaFoldDB" id="A0A8K0R682"/>
<protein>
    <submittedName>
        <fullName evidence="1">Uncharacterized protein</fullName>
    </submittedName>
</protein>
<sequence length="386" mass="43919">MALALLPQEVLSVVCRWLGLTFNEDHPDESDNIEIRYDNTDFSLTPYKVIYFKTMHDAGIRFGCQLEDLEVDMSERSLCNLLNLTTNPTFRDKMRTLSLGQWNNLDRQQIEAGKQIDHQESMDTYLCSPELVYLLADGFRRLRKARHLDDVLVSSDLTHGPIFRALHIANVPEKMLAISVNPKRLVEQGYGAPSASSTDYRPYIRMLKVHSESTDLQYIPRAPGQSRVAAFRERLVENLPGFHVRSFRHDYPDFTQFVKDLPEIEGLHLLGCQSHPRLRFCNACRDLFATNSGRCLQPPYAPYHSRHVHQRQQSPIFHQNTIVNTDRGDFRLFNSHRRILALDLSRPIKASSTSQLSASAPSISEAEGVATGPTPTRLVLLATGSF</sequence>
<organism evidence="1 2">
    <name type="scientific">Paraphoma chrysanthemicola</name>
    <dbReference type="NCBI Taxonomy" id="798071"/>
    <lineage>
        <taxon>Eukaryota</taxon>
        <taxon>Fungi</taxon>
        <taxon>Dikarya</taxon>
        <taxon>Ascomycota</taxon>
        <taxon>Pezizomycotina</taxon>
        <taxon>Dothideomycetes</taxon>
        <taxon>Pleosporomycetidae</taxon>
        <taxon>Pleosporales</taxon>
        <taxon>Pleosporineae</taxon>
        <taxon>Phaeosphaeriaceae</taxon>
        <taxon>Paraphoma</taxon>
    </lineage>
</organism>
<name>A0A8K0R682_9PLEO</name>